<dbReference type="PANTHER" id="PTHR21028:SF2">
    <property type="entry name" value="CYTH DOMAIN-CONTAINING PROTEIN"/>
    <property type="match status" value="1"/>
</dbReference>
<feature type="domain" description="CYTH" evidence="1">
    <location>
        <begin position="1"/>
        <end position="174"/>
    </location>
</feature>
<proteinExistence type="predicted"/>
<organism evidence="2">
    <name type="scientific">Fervidicoccus fontis</name>
    <dbReference type="NCBI Taxonomy" id="683846"/>
    <lineage>
        <taxon>Archaea</taxon>
        <taxon>Thermoproteota</taxon>
        <taxon>Thermoprotei</taxon>
        <taxon>Fervidicoccales</taxon>
        <taxon>Fervidicoccaceae</taxon>
        <taxon>Fervidicoccus</taxon>
    </lineage>
</organism>
<dbReference type="InterPro" id="IPR033469">
    <property type="entry name" value="CYTH-like_dom_sf"/>
</dbReference>
<dbReference type="SUPFAM" id="SSF55154">
    <property type="entry name" value="CYTH-like phosphatases"/>
    <property type="match status" value="1"/>
</dbReference>
<evidence type="ECO:0000259" key="1">
    <source>
        <dbReference type="PROSITE" id="PS51707"/>
    </source>
</evidence>
<comment type="caution">
    <text evidence="2">The sequence shown here is derived from an EMBL/GenBank/DDBJ whole genome shotgun (WGS) entry which is preliminary data.</text>
</comment>
<reference evidence="2" key="1">
    <citation type="journal article" date="2020" name="mSystems">
        <title>Genome- and Community-Level Interaction Insights into Carbon Utilization and Element Cycling Functions of Hydrothermarchaeota in Hydrothermal Sediment.</title>
        <authorList>
            <person name="Zhou Z."/>
            <person name="Liu Y."/>
            <person name="Xu W."/>
            <person name="Pan J."/>
            <person name="Luo Z.H."/>
            <person name="Li M."/>
        </authorList>
    </citation>
    <scope>NUCLEOTIDE SEQUENCE [LARGE SCALE GENOMIC DNA]</scope>
    <source>
        <strain evidence="2">SpSt-885</strain>
    </source>
</reference>
<gene>
    <name evidence="2" type="primary">cyaB</name>
    <name evidence="2" type="ORF">ENW83_05620</name>
</gene>
<dbReference type="CDD" id="cd07890">
    <property type="entry name" value="CYTH-like_AC_IV-like"/>
    <property type="match status" value="1"/>
</dbReference>
<evidence type="ECO:0000313" key="2">
    <source>
        <dbReference type="EMBL" id="HGZ60660.1"/>
    </source>
</evidence>
<protein>
    <submittedName>
        <fullName evidence="2">Class IV adenylate cyclase</fullName>
    </submittedName>
</protein>
<dbReference type="NCBIfam" id="TIGR00318">
    <property type="entry name" value="cyaB"/>
    <property type="match status" value="1"/>
</dbReference>
<accession>A0A7J3SM09</accession>
<dbReference type="PANTHER" id="PTHR21028">
    <property type="entry name" value="SI:CH211-156B7.4"/>
    <property type="match status" value="1"/>
</dbReference>
<dbReference type="EMBL" id="DTLS01000162">
    <property type="protein sequence ID" value="HGZ60660.1"/>
    <property type="molecule type" value="Genomic_DNA"/>
</dbReference>
<dbReference type="SMART" id="SM01118">
    <property type="entry name" value="CYTH"/>
    <property type="match status" value="1"/>
</dbReference>
<sequence length="181" mass="20512">MEIEIKIRISEAEFERLRISLSSKCRDMGELELKDIYFSHPCYDFAETDEALRLRMARGLGMNRTEITYKGRRVGSLFGIKSREEISASVDDAESFRSILKALGFSEIATVEKNRRNFDCGRFIASLDKVKNLGDFIEMEGREGCASDCLLQAASELGIIGKIESKTYLELILERTRGSMS</sequence>
<name>A0A7J3SM09_9CREN</name>
<dbReference type="AlphaFoldDB" id="A0A7J3SM09"/>
<dbReference type="InterPro" id="IPR023577">
    <property type="entry name" value="CYTH_domain"/>
</dbReference>
<dbReference type="Pfam" id="PF01928">
    <property type="entry name" value="CYTH"/>
    <property type="match status" value="1"/>
</dbReference>
<dbReference type="InterPro" id="IPR008173">
    <property type="entry name" value="Adenylyl_cyclase_CyaB"/>
</dbReference>
<dbReference type="Gene3D" id="2.40.320.10">
    <property type="entry name" value="Hypothetical Protein Pfu-838710-001"/>
    <property type="match status" value="1"/>
</dbReference>
<dbReference type="PROSITE" id="PS51707">
    <property type="entry name" value="CYTH"/>
    <property type="match status" value="1"/>
</dbReference>